<keyword evidence="3" id="KW-1185">Reference proteome</keyword>
<organism evidence="2 3">
    <name type="scientific">Scleropages formosus</name>
    <name type="common">Asian bonytongue</name>
    <name type="synonym">Osteoglossum formosum</name>
    <dbReference type="NCBI Taxonomy" id="113540"/>
    <lineage>
        <taxon>Eukaryota</taxon>
        <taxon>Metazoa</taxon>
        <taxon>Chordata</taxon>
        <taxon>Craniata</taxon>
        <taxon>Vertebrata</taxon>
        <taxon>Euteleostomi</taxon>
        <taxon>Actinopterygii</taxon>
        <taxon>Neopterygii</taxon>
        <taxon>Teleostei</taxon>
        <taxon>Osteoglossocephala</taxon>
        <taxon>Osteoglossomorpha</taxon>
        <taxon>Osteoglossiformes</taxon>
        <taxon>Osteoglossidae</taxon>
        <taxon>Scleropages</taxon>
    </lineage>
</organism>
<proteinExistence type="inferred from homology"/>
<dbReference type="Pfam" id="PF05794">
    <property type="entry name" value="Tcp11"/>
    <property type="match status" value="1"/>
</dbReference>
<reference evidence="2" key="2">
    <citation type="submission" date="2025-08" db="UniProtKB">
        <authorList>
            <consortium name="Ensembl"/>
        </authorList>
    </citation>
    <scope>IDENTIFICATION</scope>
</reference>
<gene>
    <name evidence="2" type="primary">LOC108918219</name>
</gene>
<dbReference type="GO" id="GO:1902490">
    <property type="term" value="P:regulation of sperm capacitation"/>
    <property type="evidence" value="ECO:0007669"/>
    <property type="project" value="TreeGrafter"/>
</dbReference>
<protein>
    <recommendedName>
        <fullName evidence="4">T-complex protein 11-like protein 2-like</fullName>
    </recommendedName>
</protein>
<evidence type="ECO:0008006" key="4">
    <source>
        <dbReference type="Google" id="ProtNLM"/>
    </source>
</evidence>
<dbReference type="AlphaFoldDB" id="A0A8C9R5R3"/>
<name>A0A8C9R5R3_SCLFO</name>
<dbReference type="PANTHER" id="PTHR12832">
    <property type="entry name" value="TESTIS-SPECIFIC PROTEIN PBS13 T-COMPLEX 11"/>
    <property type="match status" value="1"/>
</dbReference>
<reference evidence="2 3" key="1">
    <citation type="submission" date="2019-04" db="EMBL/GenBank/DDBJ databases">
        <authorList>
            <consortium name="Wellcome Sanger Institute Data Sharing"/>
        </authorList>
    </citation>
    <scope>NUCLEOTIDE SEQUENCE [LARGE SCALE GENOMIC DNA]</scope>
</reference>
<dbReference type="PANTHER" id="PTHR12832:SF14">
    <property type="entry name" value="T-COMPLEX PROTEIN 11 HOMOLOG"/>
    <property type="match status" value="1"/>
</dbReference>
<dbReference type="GO" id="GO:0001669">
    <property type="term" value="C:acrosomal vesicle"/>
    <property type="evidence" value="ECO:0007669"/>
    <property type="project" value="TreeGrafter"/>
</dbReference>
<sequence>MSLGNVSPQPTLLDMLEAERCMTNLTLAHEIVVNKDFRLKQNNPAQDSLEGRVKEVAHRAFWDTLRAQLSLNPPDYTHAISLLQEVKDNMLSLLLPAHTRLRAELEEALDMALIRQQAEHSALDLHRLGSYVVSTMASLCAPARDPEIHKLRNLSDPVDLLREILRVLGLMKMDMVNFTVQSLRPHLLQQAIQYERAKFQAILEKLPTSLDYTSTWLQGAVQELSALRVQSDANTQNSGQAVPPPGGSCPHKIAPVSPCAALNLAYLHLLSWEPSGECYPETVQMDRLRIELLGQTLKCLVLEAAVLLVTSTQCGGALFSAVGFVDTLKQTVATLLKGCHESAFDLKGALLGLGEQVQKIVNSTLIAQGGGALPPEQESLLKGQVAALAEEHNPVRALVGARVRSYLQALLGQSVAQRATPVPPALALMENELAELGTAFVRIVNFNRQVFGPYYSAILKKLIPNHHKLAESTIQSDTVKALSAITFV</sequence>
<dbReference type="InterPro" id="IPR008862">
    <property type="entry name" value="Tcp11"/>
</dbReference>
<accession>A0A8C9R5R3</accession>
<dbReference type="GO" id="GO:0036126">
    <property type="term" value="C:sperm flagellum"/>
    <property type="evidence" value="ECO:0007669"/>
    <property type="project" value="TreeGrafter"/>
</dbReference>
<dbReference type="GeneTree" id="ENSGT00940000160792"/>
<dbReference type="OrthoDB" id="276323at2759"/>
<dbReference type="GO" id="GO:0010737">
    <property type="term" value="P:protein kinase A signaling"/>
    <property type="evidence" value="ECO:0007669"/>
    <property type="project" value="TreeGrafter"/>
</dbReference>
<reference evidence="2" key="3">
    <citation type="submission" date="2025-09" db="UniProtKB">
        <authorList>
            <consortium name="Ensembl"/>
        </authorList>
    </citation>
    <scope>IDENTIFICATION</scope>
</reference>
<evidence type="ECO:0000313" key="3">
    <source>
        <dbReference type="Proteomes" id="UP000694397"/>
    </source>
</evidence>
<dbReference type="Proteomes" id="UP000694397">
    <property type="component" value="Chromosome 22"/>
</dbReference>
<evidence type="ECO:0000256" key="1">
    <source>
        <dbReference type="ARBA" id="ARBA00010954"/>
    </source>
</evidence>
<dbReference type="Ensembl" id="ENSSFOT00015006058.2">
    <property type="protein sequence ID" value="ENSSFOP00015005961.2"/>
    <property type="gene ID" value="ENSSFOG00015003893.2"/>
</dbReference>
<comment type="similarity">
    <text evidence="1">Belongs to the TCP11 family.</text>
</comment>
<evidence type="ECO:0000313" key="2">
    <source>
        <dbReference type="Ensembl" id="ENSSFOP00015005961.2"/>
    </source>
</evidence>